<dbReference type="FunFam" id="2.40.10.10:FF:000073">
    <property type="entry name" value="Trypsin alpha"/>
    <property type="match status" value="1"/>
</dbReference>
<reference evidence="12" key="1">
    <citation type="submission" date="2015-02" db="EMBL/GenBank/DDBJ databases">
        <title>Physiological reanalysis, assessment of diazotrophy, and genome sequences of multiple isolates of Streptomyces thermoautotrophicus.</title>
        <authorList>
            <person name="MacKellar D.C."/>
            <person name="Lieber L."/>
            <person name="Norman J."/>
            <person name="Bolger A."/>
            <person name="Tobin C."/>
            <person name="Murray J.W."/>
            <person name="Friesen M."/>
            <person name="Prell J."/>
        </authorList>
    </citation>
    <scope>NUCLEOTIDE SEQUENCE [LARGE SCALE GENOMIC DNA]</scope>
    <source>
        <strain evidence="12">UBT1</strain>
    </source>
</reference>
<reference evidence="11" key="4">
    <citation type="submission" date="2015-04" db="EMBL/GenBank/DDBJ databases">
        <title>Physiological reanalysis, assessment of diazotrophy, and genome sequences of multiple isolates of Streptomyces thermoautotrophicus.</title>
        <authorList>
            <person name="MacKellar D.C."/>
            <person name="Lieber L."/>
            <person name="Norman J."/>
            <person name="Bolger A."/>
            <person name="Tobin C."/>
            <person name="Murray J.W."/>
            <person name="Chang R."/>
            <person name="Ford T."/>
            <person name="Nguyen P.Q."/>
            <person name="Woodward J."/>
            <person name="Permingeat H."/>
            <person name="Joshi N.S."/>
            <person name="Silver P.A."/>
            <person name="Usadel B."/>
            <person name="Rutherford A.W."/>
            <person name="Friesen M."/>
            <person name="Prell J."/>
        </authorList>
    </citation>
    <scope>NUCLEOTIDE SEQUENCE [LARGE SCALE GENOMIC DNA]</scope>
    <source>
        <strain evidence="11">H1</strain>
    </source>
</reference>
<evidence type="ECO:0000256" key="2">
    <source>
        <dbReference type="ARBA" id="ARBA00022670"/>
    </source>
</evidence>
<evidence type="ECO:0000313" key="12">
    <source>
        <dbReference type="Proteomes" id="UP000070598"/>
    </source>
</evidence>
<evidence type="ECO:0000313" key="9">
    <source>
        <dbReference type="EMBL" id="KWX04374.1"/>
    </source>
</evidence>
<evidence type="ECO:0000256" key="1">
    <source>
        <dbReference type="ARBA" id="ARBA00007664"/>
    </source>
</evidence>
<keyword evidence="3" id="KW-0378">Hydrolase</keyword>
<feature type="chain" id="PRO_5038211647" evidence="6">
    <location>
        <begin position="23"/>
        <end position="261"/>
    </location>
</feature>
<dbReference type="AlphaFoldDB" id="A0A132NAN7"/>
<evidence type="ECO:0000313" key="10">
    <source>
        <dbReference type="EMBL" id="KWX07163.1"/>
    </source>
</evidence>
<dbReference type="PANTHER" id="PTHR24276:SF91">
    <property type="entry name" value="AT26814P-RELATED"/>
    <property type="match status" value="1"/>
</dbReference>
<dbReference type="EMBL" id="JYIJ01000015">
    <property type="protein sequence ID" value="KWX04374.1"/>
    <property type="molecule type" value="Genomic_DNA"/>
</dbReference>
<dbReference type="SUPFAM" id="SSF50494">
    <property type="entry name" value="Trypsin-like serine proteases"/>
    <property type="match status" value="1"/>
</dbReference>
<feature type="signal peptide" evidence="6">
    <location>
        <begin position="1"/>
        <end position="22"/>
    </location>
</feature>
<protein>
    <submittedName>
        <fullName evidence="8">Secreted trypsin-like serine protease</fullName>
    </submittedName>
</protein>
<keyword evidence="2 8" id="KW-0645">Protease</keyword>
<keyword evidence="4" id="KW-0720">Serine protease</keyword>
<dbReference type="GO" id="GO:0004252">
    <property type="term" value="F:serine-type endopeptidase activity"/>
    <property type="evidence" value="ECO:0007669"/>
    <property type="project" value="InterPro"/>
</dbReference>
<dbReference type="PROSITE" id="PS50240">
    <property type="entry name" value="TRYPSIN_DOM"/>
    <property type="match status" value="1"/>
</dbReference>
<evidence type="ECO:0000259" key="7">
    <source>
        <dbReference type="PROSITE" id="PS50240"/>
    </source>
</evidence>
<dbReference type="Proteomes" id="UP000070188">
    <property type="component" value="Unassembled WGS sequence"/>
</dbReference>
<reference evidence="8" key="3">
    <citation type="submission" date="2015-04" db="EMBL/GenBank/DDBJ databases">
        <title>Physiological reanalysis, assessment of diazotrophy, and genome sequences of multiple isolates of Streptomyces thermoautotrophicus.</title>
        <authorList>
            <person name="MacKellar D.C."/>
            <person name="Lieber L."/>
            <person name="Norman J."/>
            <person name="Bolger A."/>
            <person name="Tobin C."/>
            <person name="Murray J.W."/>
            <person name="Woodward J."/>
            <person name="Friesen M."/>
            <person name="Prell J."/>
        </authorList>
    </citation>
    <scope>NUCLEOTIDE SEQUENCE [LARGE SCALE GENOMIC DNA]</scope>
    <source>
        <strain evidence="8">H1</strain>
    </source>
</reference>
<dbReference type="Proteomes" id="UP000070659">
    <property type="component" value="Unassembled WGS sequence"/>
</dbReference>
<dbReference type="SMART" id="SM00020">
    <property type="entry name" value="Tryp_SPc"/>
    <property type="match status" value="1"/>
</dbReference>
<organism evidence="10 12">
    <name type="scientific">Carbonactinospora thermoautotrophica</name>
    <dbReference type="NCBI Taxonomy" id="1469144"/>
    <lineage>
        <taxon>Bacteria</taxon>
        <taxon>Bacillati</taxon>
        <taxon>Actinomycetota</taxon>
        <taxon>Actinomycetes</taxon>
        <taxon>Kitasatosporales</taxon>
        <taxon>Carbonactinosporaceae</taxon>
        <taxon>Carbonactinospora</taxon>
    </lineage>
</organism>
<dbReference type="InterPro" id="IPR050430">
    <property type="entry name" value="Peptidase_S1"/>
</dbReference>
<feature type="domain" description="Peptidase S1" evidence="7">
    <location>
        <begin position="34"/>
        <end position="258"/>
    </location>
</feature>
<dbReference type="RefSeq" id="WP_066886061.1">
    <property type="nucleotide sequence ID" value="NZ_CP171739.1"/>
</dbReference>
<dbReference type="PATRIC" id="fig|1469144.10.peg.1717"/>
<dbReference type="Proteomes" id="UP000070598">
    <property type="component" value="Unassembled WGS sequence"/>
</dbReference>
<comment type="caution">
    <text evidence="10">The sequence shown here is derived from an EMBL/GenBank/DDBJ whole genome shotgun (WGS) entry which is preliminary data.</text>
</comment>
<dbReference type="OrthoDB" id="3657335at2"/>
<dbReference type="InterPro" id="IPR001254">
    <property type="entry name" value="Trypsin_dom"/>
</dbReference>
<gene>
    <name evidence="8" type="ORF">LI90_1570</name>
    <name evidence="9" type="ORF">TH66_07150</name>
    <name evidence="10" type="ORF">TR74_19680</name>
</gene>
<evidence type="ECO:0000313" key="8">
    <source>
        <dbReference type="EMBL" id="KWW99930.1"/>
    </source>
</evidence>
<dbReference type="EMBL" id="LAXD01000001">
    <property type="protein sequence ID" value="KWW99930.1"/>
    <property type="molecule type" value="Genomic_DNA"/>
</dbReference>
<evidence type="ECO:0000313" key="11">
    <source>
        <dbReference type="Proteomes" id="UP000070188"/>
    </source>
</evidence>
<name>A0A132NAN7_9ACTN</name>
<dbReference type="EMBL" id="JYIK01001071">
    <property type="protein sequence ID" value="KWX07163.1"/>
    <property type="molecule type" value="Genomic_DNA"/>
</dbReference>
<proteinExistence type="inferred from homology"/>
<sequence length="261" mass="27396">MRLTRALLAGAAAVALAFTSLAGVAAETDPRPLIAGGKAATESYPFMASLQRLDGSHFCGGSLITPQWVVSAAHCVDTMSPDQIRVRVGSNDRTTGGELRSVVRVILHPQFERYLVSSNDISLLRLDAPVSARAVEIAGSSPARGTAVRLLGWGLECPYLGCGTPPRMLKQLDTLVAAPPACETLVVGLQEQDLCVDNRNGSEGICFGDSGGPALQRAAGGWLLVGVASRGTYLYCGMSPMIYTDATAYRNWITQNVGTGG</sequence>
<evidence type="ECO:0000256" key="3">
    <source>
        <dbReference type="ARBA" id="ARBA00022801"/>
    </source>
</evidence>
<dbReference type="PRINTS" id="PR00722">
    <property type="entry name" value="CHYMOTRYPSIN"/>
</dbReference>
<dbReference type="GO" id="GO:0006508">
    <property type="term" value="P:proteolysis"/>
    <property type="evidence" value="ECO:0007669"/>
    <property type="project" value="UniProtKB-KW"/>
</dbReference>
<evidence type="ECO:0000256" key="5">
    <source>
        <dbReference type="ARBA" id="ARBA00023157"/>
    </source>
</evidence>
<dbReference type="InterPro" id="IPR043504">
    <property type="entry name" value="Peptidase_S1_PA_chymotrypsin"/>
</dbReference>
<dbReference type="PANTHER" id="PTHR24276">
    <property type="entry name" value="POLYSERASE-RELATED"/>
    <property type="match status" value="1"/>
</dbReference>
<accession>A0A132NAN7</accession>
<dbReference type="InterPro" id="IPR009003">
    <property type="entry name" value="Peptidase_S1_PA"/>
</dbReference>
<evidence type="ECO:0000256" key="6">
    <source>
        <dbReference type="SAM" id="SignalP"/>
    </source>
</evidence>
<keyword evidence="6" id="KW-0732">Signal</keyword>
<evidence type="ECO:0000313" key="13">
    <source>
        <dbReference type="Proteomes" id="UP000070659"/>
    </source>
</evidence>
<dbReference type="Gene3D" id="2.40.10.10">
    <property type="entry name" value="Trypsin-like serine proteases"/>
    <property type="match status" value="1"/>
</dbReference>
<reference evidence="10 13" key="2">
    <citation type="submission" date="2015-02" db="EMBL/GenBank/DDBJ databases">
        <title>Physiological reanalysis, assessment of diazotrophy, and genome sequences of multiple isolates of Streptomyces thermoautotrophicus.</title>
        <authorList>
            <person name="MacKellar D.C."/>
            <person name="Lieber L."/>
            <person name="Norman J."/>
            <person name="Bolger A."/>
            <person name="Tobin C."/>
            <person name="Murray J.W."/>
            <person name="Prell J."/>
        </authorList>
    </citation>
    <scope>NUCLEOTIDE SEQUENCE [LARGE SCALE GENOMIC DNA]</scope>
    <source>
        <strain evidence="10 13">UBT1</strain>
    </source>
</reference>
<dbReference type="InterPro" id="IPR018114">
    <property type="entry name" value="TRYPSIN_HIS"/>
</dbReference>
<dbReference type="InterPro" id="IPR001314">
    <property type="entry name" value="Peptidase_S1A"/>
</dbReference>
<evidence type="ECO:0000256" key="4">
    <source>
        <dbReference type="ARBA" id="ARBA00022825"/>
    </source>
</evidence>
<dbReference type="STRING" id="1469144.LI90_1570"/>
<keyword evidence="5" id="KW-1015">Disulfide bond</keyword>
<dbReference type="Pfam" id="PF00089">
    <property type="entry name" value="Trypsin"/>
    <property type="match status" value="1"/>
</dbReference>
<dbReference type="CDD" id="cd00190">
    <property type="entry name" value="Tryp_SPc"/>
    <property type="match status" value="1"/>
</dbReference>
<comment type="similarity">
    <text evidence="1">Belongs to the peptidase S1 family.</text>
</comment>
<dbReference type="PROSITE" id="PS00134">
    <property type="entry name" value="TRYPSIN_HIS"/>
    <property type="match status" value="1"/>
</dbReference>
<keyword evidence="11" id="KW-1185">Reference proteome</keyword>